<dbReference type="HAMAP" id="MF_00500">
    <property type="entry name" value="Ribosomal_bS20"/>
    <property type="match status" value="1"/>
</dbReference>
<evidence type="ECO:0000256" key="7">
    <source>
        <dbReference type="HAMAP-Rule" id="MF_00500"/>
    </source>
</evidence>
<evidence type="ECO:0000256" key="6">
    <source>
        <dbReference type="ARBA" id="ARBA00035136"/>
    </source>
</evidence>
<comment type="function">
    <text evidence="7">Binds directly to 16S ribosomal RNA.</text>
</comment>
<dbReference type="PANTHER" id="PTHR33398:SF1">
    <property type="entry name" value="SMALL RIBOSOMAL SUBUNIT PROTEIN BS20C"/>
    <property type="match status" value="1"/>
</dbReference>
<dbReference type="EMBL" id="JAAVVK010000002">
    <property type="protein sequence ID" value="NKE38743.1"/>
    <property type="molecule type" value="Genomic_DNA"/>
</dbReference>
<comment type="caution">
    <text evidence="9">The sequence shown here is derived from an EMBL/GenBank/DDBJ whole genome shotgun (WGS) entry which is preliminary data.</text>
</comment>
<keyword evidence="5 7" id="KW-0687">Ribonucleoprotein</keyword>
<comment type="similarity">
    <text evidence="1 7">Belongs to the bacterial ribosomal protein bS20 family.</text>
</comment>
<dbReference type="NCBIfam" id="TIGR00029">
    <property type="entry name" value="S20"/>
    <property type="match status" value="1"/>
</dbReference>
<evidence type="ECO:0000256" key="3">
    <source>
        <dbReference type="ARBA" id="ARBA00022884"/>
    </source>
</evidence>
<evidence type="ECO:0000313" key="9">
    <source>
        <dbReference type="EMBL" id="NKE38743.1"/>
    </source>
</evidence>
<keyword evidence="10" id="KW-1185">Reference proteome</keyword>
<protein>
    <recommendedName>
        <fullName evidence="6 7">Small ribosomal subunit protein bS20</fullName>
    </recommendedName>
</protein>
<feature type="region of interest" description="Disordered" evidence="8">
    <location>
        <begin position="1"/>
        <end position="20"/>
    </location>
</feature>
<dbReference type="RefSeq" id="WP_168105214.1">
    <property type="nucleotide sequence ID" value="NZ_CP051215.1"/>
</dbReference>
<keyword evidence="3 7" id="KW-0694">RNA-binding</keyword>
<dbReference type="GO" id="GO:0005829">
    <property type="term" value="C:cytosol"/>
    <property type="evidence" value="ECO:0007669"/>
    <property type="project" value="TreeGrafter"/>
</dbReference>
<keyword evidence="4 7" id="KW-0689">Ribosomal protein</keyword>
<dbReference type="Pfam" id="PF01649">
    <property type="entry name" value="Ribosomal_S20p"/>
    <property type="match status" value="1"/>
</dbReference>
<dbReference type="PANTHER" id="PTHR33398">
    <property type="entry name" value="30S RIBOSOMAL PROTEIN S20"/>
    <property type="match status" value="1"/>
</dbReference>
<dbReference type="GO" id="GO:0006412">
    <property type="term" value="P:translation"/>
    <property type="evidence" value="ECO:0007669"/>
    <property type="project" value="UniProtKB-UniRule"/>
</dbReference>
<name>A0A846UA50_9MOLU</name>
<dbReference type="GO" id="GO:0070181">
    <property type="term" value="F:small ribosomal subunit rRNA binding"/>
    <property type="evidence" value="ECO:0007669"/>
    <property type="project" value="TreeGrafter"/>
</dbReference>
<organism evidence="9 10">
    <name type="scientific">Spiroplasma platyhelix PALS-1</name>
    <dbReference type="NCBI Taxonomy" id="1276218"/>
    <lineage>
        <taxon>Bacteria</taxon>
        <taxon>Bacillati</taxon>
        <taxon>Mycoplasmatota</taxon>
        <taxon>Mollicutes</taxon>
        <taxon>Entomoplasmatales</taxon>
        <taxon>Spiroplasmataceae</taxon>
        <taxon>Spiroplasma</taxon>
    </lineage>
</organism>
<dbReference type="Gene3D" id="1.20.58.110">
    <property type="entry name" value="Ribosomal protein S20"/>
    <property type="match status" value="1"/>
</dbReference>
<evidence type="ECO:0000256" key="5">
    <source>
        <dbReference type="ARBA" id="ARBA00023274"/>
    </source>
</evidence>
<dbReference type="SUPFAM" id="SSF46992">
    <property type="entry name" value="Ribosomal protein S20"/>
    <property type="match status" value="1"/>
</dbReference>
<reference evidence="9 10" key="1">
    <citation type="submission" date="2020-04" db="EMBL/GenBank/DDBJ databases">
        <title>Complete genome sequence of Spiroplasma platyhelix ATCC 51748, an insect isolate.</title>
        <authorList>
            <person name="Green E.A."/>
            <person name="Klassen J.L."/>
        </authorList>
    </citation>
    <scope>NUCLEOTIDE SEQUENCE [LARGE SCALE GENOMIC DNA]</scope>
    <source>
        <strain evidence="9 10">PALS-1</strain>
    </source>
</reference>
<accession>A0A846UA50</accession>
<dbReference type="InterPro" id="IPR036510">
    <property type="entry name" value="Ribosomal_bS20_sf"/>
</dbReference>
<evidence type="ECO:0000313" key="10">
    <source>
        <dbReference type="Proteomes" id="UP000584587"/>
    </source>
</evidence>
<proteinExistence type="inferred from homology"/>
<evidence type="ECO:0000256" key="2">
    <source>
        <dbReference type="ARBA" id="ARBA00022730"/>
    </source>
</evidence>
<gene>
    <name evidence="7 9" type="primary">rpsT</name>
    <name evidence="9" type="ORF">HER12_03165</name>
</gene>
<dbReference type="GO" id="GO:0015935">
    <property type="term" value="C:small ribosomal subunit"/>
    <property type="evidence" value="ECO:0007669"/>
    <property type="project" value="TreeGrafter"/>
</dbReference>
<dbReference type="AlphaFoldDB" id="A0A846UA50"/>
<dbReference type="Proteomes" id="UP000584587">
    <property type="component" value="Unassembled WGS sequence"/>
</dbReference>
<evidence type="ECO:0000256" key="8">
    <source>
        <dbReference type="SAM" id="MobiDB-lite"/>
    </source>
</evidence>
<evidence type="ECO:0000256" key="4">
    <source>
        <dbReference type="ARBA" id="ARBA00022980"/>
    </source>
</evidence>
<keyword evidence="2 7" id="KW-0699">rRNA-binding</keyword>
<evidence type="ECO:0000256" key="1">
    <source>
        <dbReference type="ARBA" id="ARBA00007634"/>
    </source>
</evidence>
<sequence>MANIKSQIKRIKTNEKDHQINKSYKSKVKTAYNKAIAAINAHSESAGSLVNEFCSLMDKGVSKGVFHANKAANKKARMMTKYNKSLEAKK</sequence>
<dbReference type="InterPro" id="IPR002583">
    <property type="entry name" value="Ribosomal_bS20"/>
</dbReference>
<dbReference type="GO" id="GO:0003735">
    <property type="term" value="F:structural constituent of ribosome"/>
    <property type="evidence" value="ECO:0007669"/>
    <property type="project" value="InterPro"/>
</dbReference>